<dbReference type="SUPFAM" id="SSF103473">
    <property type="entry name" value="MFS general substrate transporter"/>
    <property type="match status" value="2"/>
</dbReference>
<gene>
    <name evidence="10" type="ORF">C6N40_09675</name>
</gene>
<feature type="region of interest" description="Disordered" evidence="8">
    <location>
        <begin position="1"/>
        <end position="20"/>
    </location>
</feature>
<dbReference type="Pfam" id="PF00854">
    <property type="entry name" value="PTR2"/>
    <property type="match status" value="2"/>
</dbReference>
<evidence type="ECO:0000313" key="11">
    <source>
        <dbReference type="Proteomes" id="UP000241736"/>
    </source>
</evidence>
<feature type="transmembrane region" description="Helical" evidence="9">
    <location>
        <begin position="329"/>
        <end position="345"/>
    </location>
</feature>
<feature type="transmembrane region" description="Helical" evidence="9">
    <location>
        <begin position="497"/>
        <end position="515"/>
    </location>
</feature>
<evidence type="ECO:0000256" key="6">
    <source>
        <dbReference type="ARBA" id="ARBA00023136"/>
    </source>
</evidence>
<evidence type="ECO:0000256" key="9">
    <source>
        <dbReference type="SAM" id="Phobius"/>
    </source>
</evidence>
<evidence type="ECO:0000256" key="1">
    <source>
        <dbReference type="ARBA" id="ARBA00004141"/>
    </source>
</evidence>
<feature type="transmembrane region" description="Helical" evidence="9">
    <location>
        <begin position="527"/>
        <end position="546"/>
    </location>
</feature>
<evidence type="ECO:0000256" key="8">
    <source>
        <dbReference type="SAM" id="MobiDB-lite"/>
    </source>
</evidence>
<dbReference type="PROSITE" id="PS01023">
    <property type="entry name" value="PTR2_2"/>
    <property type="match status" value="1"/>
</dbReference>
<dbReference type="GO" id="GO:0016020">
    <property type="term" value="C:membrane"/>
    <property type="evidence" value="ECO:0007669"/>
    <property type="project" value="UniProtKB-SubCell"/>
</dbReference>
<evidence type="ECO:0000313" key="10">
    <source>
        <dbReference type="EMBL" id="PRH82058.1"/>
    </source>
</evidence>
<dbReference type="InterPro" id="IPR005279">
    <property type="entry name" value="Dipep/tripep_permease"/>
</dbReference>
<keyword evidence="4" id="KW-0571">Peptide transport</keyword>
<feature type="transmembrane region" description="Helical" evidence="9">
    <location>
        <begin position="582"/>
        <end position="601"/>
    </location>
</feature>
<comment type="similarity">
    <text evidence="2 7">Belongs to the major facilitator superfamily. Proton-dependent oligopeptide transporter (POT/PTR) (TC 2.A.17) family.</text>
</comment>
<keyword evidence="3 7" id="KW-0812">Transmembrane</keyword>
<name>A0A2P6M7V3_9GAMM</name>
<dbReference type="Proteomes" id="UP000241736">
    <property type="component" value="Unassembled WGS sequence"/>
</dbReference>
<protein>
    <submittedName>
        <fullName evidence="10">MFS transporter</fullName>
    </submittedName>
</protein>
<feature type="transmembrane region" description="Helical" evidence="9">
    <location>
        <begin position="160"/>
        <end position="180"/>
    </location>
</feature>
<dbReference type="Gene3D" id="1.20.1250.20">
    <property type="entry name" value="MFS general substrate transporter like domains"/>
    <property type="match status" value="2"/>
</dbReference>
<feature type="transmembrane region" description="Helical" evidence="9">
    <location>
        <begin position="434"/>
        <end position="455"/>
    </location>
</feature>
<feature type="transmembrane region" description="Helical" evidence="9">
    <location>
        <begin position="403"/>
        <end position="422"/>
    </location>
</feature>
<dbReference type="AlphaFoldDB" id="A0A2P6M7V3"/>
<keyword evidence="6 9" id="KW-0472">Membrane</keyword>
<feature type="transmembrane region" description="Helical" evidence="9">
    <location>
        <begin position="68"/>
        <end position="87"/>
    </location>
</feature>
<dbReference type="NCBIfam" id="TIGR00924">
    <property type="entry name" value="yjdL_sub1_fam"/>
    <property type="match status" value="1"/>
</dbReference>
<dbReference type="PANTHER" id="PTHR11654">
    <property type="entry name" value="OLIGOPEPTIDE TRANSPORTER-RELATED"/>
    <property type="match status" value="1"/>
</dbReference>
<feature type="transmembrane region" description="Helical" evidence="9">
    <location>
        <begin position="274"/>
        <end position="291"/>
    </location>
</feature>
<dbReference type="OrthoDB" id="9772725at2"/>
<dbReference type="CDD" id="cd17346">
    <property type="entry name" value="MFS_DtpA_like"/>
    <property type="match status" value="1"/>
</dbReference>
<evidence type="ECO:0000256" key="5">
    <source>
        <dbReference type="ARBA" id="ARBA00022989"/>
    </source>
</evidence>
<dbReference type="PROSITE" id="PS01022">
    <property type="entry name" value="PTR2_1"/>
    <property type="match status" value="1"/>
</dbReference>
<keyword evidence="5 9" id="KW-1133">Transmembrane helix</keyword>
<accession>A0A2P6M7V3</accession>
<dbReference type="GO" id="GO:1904680">
    <property type="term" value="F:peptide transmembrane transporter activity"/>
    <property type="evidence" value="ECO:0007669"/>
    <property type="project" value="InterPro"/>
</dbReference>
<comment type="caution">
    <text evidence="10">The sequence shown here is derived from an EMBL/GenBank/DDBJ whole genome shotgun (WGS) entry which is preliminary data.</text>
</comment>
<evidence type="ECO:0000256" key="4">
    <source>
        <dbReference type="ARBA" id="ARBA00022856"/>
    </source>
</evidence>
<keyword evidence="4" id="KW-0653">Protein transport</keyword>
<feature type="transmembrane region" description="Helical" evidence="9">
    <location>
        <begin position="93"/>
        <end position="114"/>
    </location>
</feature>
<feature type="transmembrane region" description="Helical" evidence="9">
    <location>
        <begin position="297"/>
        <end position="317"/>
    </location>
</feature>
<keyword evidence="11" id="KW-1185">Reference proteome</keyword>
<dbReference type="InterPro" id="IPR018456">
    <property type="entry name" value="PTR2_symporter_CS"/>
</dbReference>
<dbReference type="EMBL" id="PVLF01000014">
    <property type="protein sequence ID" value="PRH82058.1"/>
    <property type="molecule type" value="Genomic_DNA"/>
</dbReference>
<feature type="transmembrane region" description="Helical" evidence="9">
    <location>
        <begin position="378"/>
        <end position="396"/>
    </location>
</feature>
<reference evidence="10 11" key="1">
    <citation type="submission" date="2018-03" db="EMBL/GenBank/DDBJ databases">
        <title>Arenimonas caeni sp. nov., isolated from activated sludge.</title>
        <authorList>
            <person name="Liu H."/>
        </authorList>
    </citation>
    <scope>NUCLEOTIDE SEQUENCE [LARGE SCALE GENOMIC DNA]</scope>
    <source>
        <strain evidence="11">z29</strain>
    </source>
</reference>
<feature type="transmembrane region" description="Helical" evidence="9">
    <location>
        <begin position="123"/>
        <end position="140"/>
    </location>
</feature>
<evidence type="ECO:0000256" key="3">
    <source>
        <dbReference type="ARBA" id="ARBA00022692"/>
    </source>
</evidence>
<proteinExistence type="inferred from homology"/>
<comment type="subcellular location">
    <subcellularLocation>
        <location evidence="1 7">Membrane</location>
        <topology evidence="1 7">Multi-pass membrane protein</topology>
    </subcellularLocation>
</comment>
<evidence type="ECO:0000256" key="7">
    <source>
        <dbReference type="RuleBase" id="RU003755"/>
    </source>
</evidence>
<dbReference type="InterPro" id="IPR000109">
    <property type="entry name" value="POT_fam"/>
</dbReference>
<organism evidence="10 11">
    <name type="scientific">Arenimonas caeni</name>
    <dbReference type="NCBI Taxonomy" id="2058085"/>
    <lineage>
        <taxon>Bacteria</taxon>
        <taxon>Pseudomonadati</taxon>
        <taxon>Pseudomonadota</taxon>
        <taxon>Gammaproteobacteria</taxon>
        <taxon>Lysobacterales</taxon>
        <taxon>Lysobacteraceae</taxon>
        <taxon>Arenimonas</taxon>
    </lineage>
</organism>
<keyword evidence="7" id="KW-0813">Transport</keyword>
<feature type="transmembrane region" description="Helical" evidence="9">
    <location>
        <begin position="467"/>
        <end position="485"/>
    </location>
</feature>
<dbReference type="GO" id="GO:0006857">
    <property type="term" value="P:oligopeptide transport"/>
    <property type="evidence" value="ECO:0007669"/>
    <property type="project" value="InterPro"/>
</dbReference>
<dbReference type="InterPro" id="IPR036259">
    <property type="entry name" value="MFS_trans_sf"/>
</dbReference>
<feature type="transmembrane region" description="Helical" evidence="9">
    <location>
        <begin position="227"/>
        <end position="246"/>
    </location>
</feature>
<sequence>MAGIRGANAHGRQPTGRTQSAGALAVPILRRPERSVHVAITNNPPAGDFLGHPKGLFVCFFTEMWERFSFYGMKALLLLYLLKYHLFTDDLGYDLLGAYGGLVYAVPVIGGLLADRYLGMRKAVVLGGVLLVLGHLGMAFEGEQARLVDGVVVRDEGALQVFYLSLALIIMGVGFLKPNISTIVGRLYPPNDPRLDSGFTLFYAGINVGAMFASLVCAFLGETYGWKYGFGAAGIGMVAGLVMFLWGQKYLMGHAEPNDPARLREKVGPISREWLIYLGSFGGVLVVWQLIQRTWTVHGAMHLIALAFTAWFVWFLVRKCSRKEREQMVALVLLIFGVLIFFALYEQTYGSWVTFTDRMLTKDLFGLAIADYVPAVPWAIYSLGLSPLLMIAALMASDRGRPGLAKALVSLLAIGLAVAITHDVVMVPQTAGSLTFLGAFFIVILSPIFAWLWPWLDRRGLNPSKPVKMAIGLVFAGLAFVPMMWAAESASGGQMASVWWLVLAYFVLEIGEMCLSPIGLSAVTQLSVARVVGLMMGAFWLATAYSEVLAAQFGKLASLDLVEGAGVDMALAGEKYGGLFELMLWIGVGSGIVYLLISPLVRRWMHDIR</sequence>
<feature type="transmembrane region" description="Helical" evidence="9">
    <location>
        <begin position="201"/>
        <end position="221"/>
    </location>
</feature>
<evidence type="ECO:0000256" key="2">
    <source>
        <dbReference type="ARBA" id="ARBA00005982"/>
    </source>
</evidence>